<sequence>YYLHPKTLRSLLNVVLRLFIALSCRCCFAFGIVICFAFEIVPQSLVSIPTTSLRKQEQISEIKIPPLGIWKLNSKILAEFGLSTDK</sequence>
<feature type="transmembrane region" description="Helical" evidence="1">
    <location>
        <begin position="14"/>
        <end position="38"/>
    </location>
</feature>
<evidence type="ECO:0000313" key="2">
    <source>
        <dbReference type="EMBL" id="MED6178620.1"/>
    </source>
</evidence>
<accession>A0ABU6VYD7</accession>
<dbReference type="Proteomes" id="UP001341840">
    <property type="component" value="Unassembled WGS sequence"/>
</dbReference>
<evidence type="ECO:0000313" key="3">
    <source>
        <dbReference type="Proteomes" id="UP001341840"/>
    </source>
</evidence>
<feature type="non-terminal residue" evidence="2">
    <location>
        <position position="1"/>
    </location>
</feature>
<name>A0ABU6VYD7_9FABA</name>
<gene>
    <name evidence="2" type="ORF">PIB30_109362</name>
</gene>
<evidence type="ECO:0000256" key="1">
    <source>
        <dbReference type="SAM" id="Phobius"/>
    </source>
</evidence>
<comment type="caution">
    <text evidence="2">The sequence shown here is derived from an EMBL/GenBank/DDBJ whole genome shotgun (WGS) entry which is preliminary data.</text>
</comment>
<keyword evidence="1" id="KW-1133">Transmembrane helix</keyword>
<keyword evidence="3" id="KW-1185">Reference proteome</keyword>
<dbReference type="EMBL" id="JASCZI010156594">
    <property type="protein sequence ID" value="MED6178620.1"/>
    <property type="molecule type" value="Genomic_DNA"/>
</dbReference>
<reference evidence="2 3" key="1">
    <citation type="journal article" date="2023" name="Plants (Basel)">
        <title>Bridging the Gap: Combining Genomics and Transcriptomics Approaches to Understand Stylosanthes scabra, an Orphan Legume from the Brazilian Caatinga.</title>
        <authorList>
            <person name="Ferreira-Neto J.R.C."/>
            <person name="da Silva M.D."/>
            <person name="Binneck E."/>
            <person name="de Melo N.F."/>
            <person name="da Silva R.H."/>
            <person name="de Melo A.L.T.M."/>
            <person name="Pandolfi V."/>
            <person name="Bustamante F.O."/>
            <person name="Brasileiro-Vidal A.C."/>
            <person name="Benko-Iseppon A.M."/>
        </authorList>
    </citation>
    <scope>NUCLEOTIDE SEQUENCE [LARGE SCALE GENOMIC DNA]</scope>
    <source>
        <tissue evidence="2">Leaves</tissue>
    </source>
</reference>
<organism evidence="2 3">
    <name type="scientific">Stylosanthes scabra</name>
    <dbReference type="NCBI Taxonomy" id="79078"/>
    <lineage>
        <taxon>Eukaryota</taxon>
        <taxon>Viridiplantae</taxon>
        <taxon>Streptophyta</taxon>
        <taxon>Embryophyta</taxon>
        <taxon>Tracheophyta</taxon>
        <taxon>Spermatophyta</taxon>
        <taxon>Magnoliopsida</taxon>
        <taxon>eudicotyledons</taxon>
        <taxon>Gunneridae</taxon>
        <taxon>Pentapetalae</taxon>
        <taxon>rosids</taxon>
        <taxon>fabids</taxon>
        <taxon>Fabales</taxon>
        <taxon>Fabaceae</taxon>
        <taxon>Papilionoideae</taxon>
        <taxon>50 kb inversion clade</taxon>
        <taxon>dalbergioids sensu lato</taxon>
        <taxon>Dalbergieae</taxon>
        <taxon>Pterocarpus clade</taxon>
        <taxon>Stylosanthes</taxon>
    </lineage>
</organism>
<keyword evidence="1" id="KW-0472">Membrane</keyword>
<protein>
    <submittedName>
        <fullName evidence="2">Uncharacterized protein</fullName>
    </submittedName>
</protein>
<keyword evidence="1" id="KW-0812">Transmembrane</keyword>
<proteinExistence type="predicted"/>